<evidence type="ECO:0000313" key="3">
    <source>
        <dbReference type="Proteomes" id="UP000557717"/>
    </source>
</evidence>
<keyword evidence="3" id="KW-1185">Reference proteome</keyword>
<dbReference type="Pfam" id="PF00535">
    <property type="entry name" value="Glycos_transf_2"/>
    <property type="match status" value="1"/>
</dbReference>
<sequence>MPNQGVEATIVLVTPVWCDARRLARFAPDLAAALAASQLPVKWLIADDGSGAEERQRLEKIRQEIAEVYSKVEVSGESHHRGKGATVRTAWTSQPQAEWLAFVDADGSVSARETVRLLREALRRRRSIIGVRVSSEETKVREGLWRAIRHRAFLGATRWLVGLETRDSQCGAKVIRGEEFRDVQGRLHEEGFAFDVELMVELHAAGHSWVELPVAWDEKDESRLRVGDSWKMLAALMEMRKRLLSES</sequence>
<dbReference type="SUPFAM" id="SSF53448">
    <property type="entry name" value="Nucleotide-diphospho-sugar transferases"/>
    <property type="match status" value="1"/>
</dbReference>
<dbReference type="AlphaFoldDB" id="A0A840V1S4"/>
<dbReference type="PANTHER" id="PTHR10859:SF91">
    <property type="entry name" value="DOLICHYL-PHOSPHATE BETA-GLUCOSYLTRANSFERASE"/>
    <property type="match status" value="1"/>
</dbReference>
<dbReference type="InterPro" id="IPR029044">
    <property type="entry name" value="Nucleotide-diphossugar_trans"/>
</dbReference>
<organism evidence="2 3">
    <name type="scientific">Haloferula luteola</name>
    <dbReference type="NCBI Taxonomy" id="595692"/>
    <lineage>
        <taxon>Bacteria</taxon>
        <taxon>Pseudomonadati</taxon>
        <taxon>Verrucomicrobiota</taxon>
        <taxon>Verrucomicrobiia</taxon>
        <taxon>Verrucomicrobiales</taxon>
        <taxon>Verrucomicrobiaceae</taxon>
        <taxon>Haloferula</taxon>
    </lineage>
</organism>
<dbReference type="Gene3D" id="3.90.550.10">
    <property type="entry name" value="Spore Coat Polysaccharide Biosynthesis Protein SpsA, Chain A"/>
    <property type="match status" value="1"/>
</dbReference>
<dbReference type="EMBL" id="JACHFD010000004">
    <property type="protein sequence ID" value="MBB5351006.1"/>
    <property type="molecule type" value="Genomic_DNA"/>
</dbReference>
<comment type="caution">
    <text evidence="2">The sequence shown here is derived from an EMBL/GenBank/DDBJ whole genome shotgun (WGS) entry which is preliminary data.</text>
</comment>
<dbReference type="InterPro" id="IPR001173">
    <property type="entry name" value="Glyco_trans_2-like"/>
</dbReference>
<gene>
    <name evidence="2" type="ORF">HNR46_001240</name>
</gene>
<dbReference type="PANTHER" id="PTHR10859">
    <property type="entry name" value="GLYCOSYL TRANSFERASE"/>
    <property type="match status" value="1"/>
</dbReference>
<feature type="domain" description="Glycosyltransferase 2-like" evidence="1">
    <location>
        <begin position="34"/>
        <end position="141"/>
    </location>
</feature>
<proteinExistence type="predicted"/>
<evidence type="ECO:0000313" key="2">
    <source>
        <dbReference type="EMBL" id="MBB5351006.1"/>
    </source>
</evidence>
<dbReference type="RefSeq" id="WP_184016778.1">
    <property type="nucleotide sequence ID" value="NZ_JACHFD010000004.1"/>
</dbReference>
<reference evidence="2 3" key="1">
    <citation type="submission" date="2020-08" db="EMBL/GenBank/DDBJ databases">
        <title>Genomic Encyclopedia of Type Strains, Phase IV (KMG-IV): sequencing the most valuable type-strain genomes for metagenomic binning, comparative biology and taxonomic classification.</title>
        <authorList>
            <person name="Goeker M."/>
        </authorList>
    </citation>
    <scope>NUCLEOTIDE SEQUENCE [LARGE SCALE GENOMIC DNA]</scope>
    <source>
        <strain evidence="2 3">YC6886</strain>
    </source>
</reference>
<protein>
    <recommendedName>
        <fullName evidence="1">Glycosyltransferase 2-like domain-containing protein</fullName>
    </recommendedName>
</protein>
<name>A0A840V1S4_9BACT</name>
<evidence type="ECO:0000259" key="1">
    <source>
        <dbReference type="Pfam" id="PF00535"/>
    </source>
</evidence>
<dbReference type="Proteomes" id="UP000557717">
    <property type="component" value="Unassembled WGS sequence"/>
</dbReference>
<accession>A0A840V1S4</accession>
<dbReference type="GO" id="GO:0006487">
    <property type="term" value="P:protein N-linked glycosylation"/>
    <property type="evidence" value="ECO:0007669"/>
    <property type="project" value="TreeGrafter"/>
</dbReference>